<evidence type="ECO:0000313" key="2">
    <source>
        <dbReference type="Proteomes" id="UP001219518"/>
    </source>
</evidence>
<gene>
    <name evidence="1" type="ORF">KUF71_011296</name>
</gene>
<dbReference type="EMBL" id="JAHWGI010001065">
    <property type="protein sequence ID" value="KAK3922120.1"/>
    <property type="molecule type" value="Genomic_DNA"/>
</dbReference>
<protein>
    <submittedName>
        <fullName evidence="1">Shikimate dehydrogenase (NADP(+))</fullName>
    </submittedName>
</protein>
<sequence>MVEGFTFVSFKSTPAATSAADRTSAAIRLLSFVASSALATSGDTTFLVPLLPGQLEILATTRTVSRAADLLSVSGSRRRWKK</sequence>
<evidence type="ECO:0000313" key="1">
    <source>
        <dbReference type="EMBL" id="KAK3922120.1"/>
    </source>
</evidence>
<keyword evidence="2" id="KW-1185">Reference proteome</keyword>
<dbReference type="Proteomes" id="UP001219518">
    <property type="component" value="Unassembled WGS sequence"/>
</dbReference>
<organism evidence="1 2">
    <name type="scientific">Frankliniella fusca</name>
    <dbReference type="NCBI Taxonomy" id="407009"/>
    <lineage>
        <taxon>Eukaryota</taxon>
        <taxon>Metazoa</taxon>
        <taxon>Ecdysozoa</taxon>
        <taxon>Arthropoda</taxon>
        <taxon>Hexapoda</taxon>
        <taxon>Insecta</taxon>
        <taxon>Pterygota</taxon>
        <taxon>Neoptera</taxon>
        <taxon>Paraneoptera</taxon>
        <taxon>Thysanoptera</taxon>
        <taxon>Terebrantia</taxon>
        <taxon>Thripoidea</taxon>
        <taxon>Thripidae</taxon>
        <taxon>Frankliniella</taxon>
    </lineage>
</organism>
<reference evidence="1" key="2">
    <citation type="journal article" date="2023" name="BMC Genomics">
        <title>Pest status, molecular evolution, and epigenetic factors derived from the genome assembly of Frankliniella fusca, a thysanopteran phytovirus vector.</title>
        <authorList>
            <person name="Catto M.A."/>
            <person name="Labadie P.E."/>
            <person name="Jacobson A.L."/>
            <person name="Kennedy G.G."/>
            <person name="Srinivasan R."/>
            <person name="Hunt B.G."/>
        </authorList>
    </citation>
    <scope>NUCLEOTIDE SEQUENCE</scope>
    <source>
        <strain evidence="1">PL_HMW_Pooled</strain>
    </source>
</reference>
<accession>A0AAE1HIR8</accession>
<comment type="caution">
    <text evidence="1">The sequence shown here is derived from an EMBL/GenBank/DDBJ whole genome shotgun (WGS) entry which is preliminary data.</text>
</comment>
<proteinExistence type="predicted"/>
<reference evidence="1" key="1">
    <citation type="submission" date="2021-07" db="EMBL/GenBank/DDBJ databases">
        <authorList>
            <person name="Catto M.A."/>
            <person name="Jacobson A."/>
            <person name="Kennedy G."/>
            <person name="Labadie P."/>
            <person name="Hunt B.G."/>
            <person name="Srinivasan R."/>
        </authorList>
    </citation>
    <scope>NUCLEOTIDE SEQUENCE</scope>
    <source>
        <strain evidence="1">PL_HMW_Pooled</strain>
        <tissue evidence="1">Head</tissue>
    </source>
</reference>
<dbReference type="AlphaFoldDB" id="A0AAE1HIR8"/>
<name>A0AAE1HIR8_9NEOP</name>